<dbReference type="GO" id="GO:0000179">
    <property type="term" value="F:rRNA (adenine-N6,N6-)-dimethyltransferase activity"/>
    <property type="evidence" value="ECO:0007669"/>
    <property type="project" value="UniProtKB-UniRule"/>
</dbReference>
<dbReference type="PROSITE" id="PS01131">
    <property type="entry name" value="RRNA_A_DIMETH"/>
    <property type="match status" value="1"/>
</dbReference>
<proteinExistence type="inferred from homology"/>
<evidence type="ECO:0000313" key="8">
    <source>
        <dbReference type="Proteomes" id="UP000262056"/>
    </source>
</evidence>
<protein>
    <submittedName>
        <fullName evidence="7">23S ribosomal RNA methyltransferase Erm</fullName>
    </submittedName>
</protein>
<dbReference type="SMART" id="SM00650">
    <property type="entry name" value="rADc"/>
    <property type="match status" value="1"/>
</dbReference>
<comment type="caution">
    <text evidence="7">The sequence shown here is derived from an EMBL/GenBank/DDBJ whole genome shotgun (WGS) entry which is preliminary data.</text>
</comment>
<keyword evidence="2 5" id="KW-0808">Transferase</keyword>
<keyword evidence="3 5" id="KW-0949">S-adenosyl-L-methionine</keyword>
<keyword evidence="1 5" id="KW-0489">Methyltransferase</keyword>
<dbReference type="Gene3D" id="1.10.8.100">
    <property type="entry name" value="Ribosomal RNA adenine dimethylase-like, domain 2"/>
    <property type="match status" value="1"/>
</dbReference>
<feature type="domain" description="Ribosomal RNA adenine methylase transferase N-terminal" evidence="6">
    <location>
        <begin position="16"/>
        <end position="180"/>
    </location>
</feature>
<evidence type="ECO:0000256" key="2">
    <source>
        <dbReference type="ARBA" id="ARBA00022679"/>
    </source>
</evidence>
<comment type="similarity">
    <text evidence="5">Belongs to the class I-like SAM-binding methyltransferase superfamily. rRNA adenine N(6)-methyltransferase family.</text>
</comment>
<dbReference type="PROSITE" id="PS51689">
    <property type="entry name" value="SAM_RNA_A_N6_MT"/>
    <property type="match status" value="1"/>
</dbReference>
<feature type="binding site" evidence="5">
    <location>
        <position position="9"/>
    </location>
    <ligand>
        <name>S-adenosyl-L-methionine</name>
        <dbReference type="ChEBI" id="CHEBI:59789"/>
    </ligand>
</feature>
<evidence type="ECO:0000313" key="7">
    <source>
        <dbReference type="EMBL" id="HCQ40156.1"/>
    </source>
</evidence>
<feature type="binding site" evidence="5">
    <location>
        <position position="57"/>
    </location>
    <ligand>
        <name>S-adenosyl-L-methionine</name>
        <dbReference type="ChEBI" id="CHEBI:59789"/>
    </ligand>
</feature>
<reference evidence="7 8" key="1">
    <citation type="journal article" date="2018" name="Nat. Biotechnol.">
        <title>A standardized bacterial taxonomy based on genome phylogeny substantially revises the tree of life.</title>
        <authorList>
            <person name="Parks D.H."/>
            <person name="Chuvochina M."/>
            <person name="Waite D.W."/>
            <person name="Rinke C."/>
            <person name="Skarshewski A."/>
            <person name="Chaumeil P.A."/>
            <person name="Hugenholtz P."/>
        </authorList>
    </citation>
    <scope>NUCLEOTIDE SEQUENCE [LARGE SCALE GENOMIC DNA]</scope>
    <source>
        <strain evidence="7">UBA12021</strain>
    </source>
</reference>
<dbReference type="NCBIfam" id="NF000499">
    <property type="entry name" value="Erm23S_rRNA_broad"/>
    <property type="match status" value="1"/>
</dbReference>
<dbReference type="InterPro" id="IPR020598">
    <property type="entry name" value="rRNA_Ade_methylase_Trfase_N"/>
</dbReference>
<dbReference type="AlphaFoldDB" id="A0A656PP16"/>
<gene>
    <name evidence="7" type="primary">erm</name>
    <name evidence="7" type="ORF">DIU24_00420</name>
</gene>
<dbReference type="Pfam" id="PF00398">
    <property type="entry name" value="RrnaAD"/>
    <property type="match status" value="1"/>
</dbReference>
<dbReference type="CDD" id="cd02440">
    <property type="entry name" value="AdoMet_MTases"/>
    <property type="match status" value="1"/>
</dbReference>
<keyword evidence="4 5" id="KW-0694">RNA-binding</keyword>
<dbReference type="InterPro" id="IPR023165">
    <property type="entry name" value="rRNA_Ade_diMease-like_C"/>
</dbReference>
<evidence type="ECO:0000256" key="1">
    <source>
        <dbReference type="ARBA" id="ARBA00022603"/>
    </source>
</evidence>
<dbReference type="GO" id="GO:0003723">
    <property type="term" value="F:RNA binding"/>
    <property type="evidence" value="ECO:0007669"/>
    <property type="project" value="UniProtKB-UniRule"/>
</dbReference>
<dbReference type="PANTHER" id="PTHR11727">
    <property type="entry name" value="DIMETHYLADENOSINE TRANSFERASE"/>
    <property type="match status" value="1"/>
</dbReference>
<dbReference type="InterPro" id="IPR029063">
    <property type="entry name" value="SAM-dependent_MTases_sf"/>
</dbReference>
<evidence type="ECO:0000256" key="5">
    <source>
        <dbReference type="PROSITE-ProRule" id="PRU01026"/>
    </source>
</evidence>
<feature type="binding site" evidence="5">
    <location>
        <position position="98"/>
    </location>
    <ligand>
        <name>S-adenosyl-L-methionine</name>
        <dbReference type="ChEBI" id="CHEBI:59789"/>
    </ligand>
</feature>
<dbReference type="Gene3D" id="3.40.50.150">
    <property type="entry name" value="Vaccinia Virus protein VP39"/>
    <property type="match status" value="1"/>
</dbReference>
<dbReference type="SUPFAM" id="SSF53335">
    <property type="entry name" value="S-adenosyl-L-methionine-dependent methyltransferases"/>
    <property type="match status" value="1"/>
</dbReference>
<feature type="binding site" evidence="5">
    <location>
        <position position="11"/>
    </location>
    <ligand>
        <name>S-adenosyl-L-methionine</name>
        <dbReference type="ChEBI" id="CHEBI:59789"/>
    </ligand>
</feature>
<dbReference type="PANTHER" id="PTHR11727:SF7">
    <property type="entry name" value="DIMETHYLADENOSINE TRANSFERASE-RELATED"/>
    <property type="match status" value="1"/>
</dbReference>
<accession>A0A656PP16</accession>
<name>A0A656PP16_UNCKA</name>
<evidence type="ECO:0000259" key="6">
    <source>
        <dbReference type="SMART" id="SM00650"/>
    </source>
</evidence>
<sequence length="286" mass="32502">MVDLTISQNFLKDPELVRRLVSKVGISKGDTVLDIGAGEGIISEVLLETGASVIAVEPDGSLFLKLKQRFSGRPDIQLVDKDFLNYPLPSGPYKVFSNIPFSVTSAIVNKLLFVGNPPRESFLVIQQEAANRFMGKGEGYLFSLLTRPFFDTSVLYKFKRDDFIPKPSVDSVMLGVRKRSQPLIKHDLRTMYEDFICYVVGQQKPTLKLRLKKIFTAVQYYRISEDLGFSTEATVKNLTFTQWLMLFEKYISLVDASKKSETVGSYENYRKNILRTGKISKTKIHR</sequence>
<dbReference type="EMBL" id="DQFB01000001">
    <property type="protein sequence ID" value="HCQ40156.1"/>
    <property type="molecule type" value="Genomic_DNA"/>
</dbReference>
<feature type="binding site" evidence="5">
    <location>
        <position position="36"/>
    </location>
    <ligand>
        <name>S-adenosyl-L-methionine</name>
        <dbReference type="ChEBI" id="CHEBI:59789"/>
    </ligand>
</feature>
<dbReference type="InterPro" id="IPR020596">
    <property type="entry name" value="rRNA_Ade_Mease_Trfase_CS"/>
</dbReference>
<evidence type="ECO:0000256" key="3">
    <source>
        <dbReference type="ARBA" id="ARBA00022691"/>
    </source>
</evidence>
<feature type="binding site" evidence="5">
    <location>
        <position position="82"/>
    </location>
    <ligand>
        <name>S-adenosyl-L-methionine</name>
        <dbReference type="ChEBI" id="CHEBI:59789"/>
    </ligand>
</feature>
<dbReference type="Proteomes" id="UP000262056">
    <property type="component" value="Unassembled WGS sequence"/>
</dbReference>
<evidence type="ECO:0000256" key="4">
    <source>
        <dbReference type="ARBA" id="ARBA00022884"/>
    </source>
</evidence>
<dbReference type="InterPro" id="IPR001737">
    <property type="entry name" value="KsgA/Erm"/>
</dbReference>
<organism evidence="7 8">
    <name type="scientific">candidate division WWE3 bacterium</name>
    <dbReference type="NCBI Taxonomy" id="2053526"/>
    <lineage>
        <taxon>Bacteria</taxon>
        <taxon>Katanobacteria</taxon>
    </lineage>
</organism>